<gene>
    <name evidence="2" type="ORF">MAR_015331</name>
</gene>
<keyword evidence="3" id="KW-1185">Reference proteome</keyword>
<proteinExistence type="predicted"/>
<evidence type="ECO:0000313" key="2">
    <source>
        <dbReference type="EMBL" id="WAR21357.1"/>
    </source>
</evidence>
<sequence>MLAASNGSRLRHVQSLLCDGSGEKKDAPEAILCIADVLLCIRCDRVDVYCNPVNYHYLLPYYEDEEKAEEFKISTFVAMVYGVEEVGGGGFFTMQHDIVDVSSQVHTLYSLMDPVGLETLILEQVTKLERQWQTMLSTMEPLRSFFIHGRANVEPKENQSQAPSFPYVLFGSNSRSQSLKQAISQLSKPSGDFSTTANERCTGVVLDE</sequence>
<protein>
    <submittedName>
        <fullName evidence="2">CT194-like protein</fullName>
    </submittedName>
</protein>
<dbReference type="EMBL" id="CP111023">
    <property type="protein sequence ID" value="WAR21357.1"/>
    <property type="molecule type" value="Genomic_DNA"/>
</dbReference>
<accession>A0ABY7FJZ0</accession>
<dbReference type="InterPro" id="IPR056498">
    <property type="entry name" value="DAAF9_N"/>
</dbReference>
<name>A0ABY7FJZ0_MYAAR</name>
<organism evidence="2 3">
    <name type="scientific">Mya arenaria</name>
    <name type="common">Soft-shell clam</name>
    <dbReference type="NCBI Taxonomy" id="6604"/>
    <lineage>
        <taxon>Eukaryota</taxon>
        <taxon>Metazoa</taxon>
        <taxon>Spiralia</taxon>
        <taxon>Lophotrochozoa</taxon>
        <taxon>Mollusca</taxon>
        <taxon>Bivalvia</taxon>
        <taxon>Autobranchia</taxon>
        <taxon>Heteroconchia</taxon>
        <taxon>Euheterodonta</taxon>
        <taxon>Imparidentia</taxon>
        <taxon>Neoheterodontei</taxon>
        <taxon>Myida</taxon>
        <taxon>Myoidea</taxon>
        <taxon>Myidae</taxon>
        <taxon>Mya</taxon>
    </lineage>
</organism>
<reference evidence="2" key="1">
    <citation type="submission" date="2022-11" db="EMBL/GenBank/DDBJ databases">
        <title>Centuries of genome instability and evolution in soft-shell clam transmissible cancer (bioRxiv).</title>
        <authorList>
            <person name="Hart S.F.M."/>
            <person name="Yonemitsu M.A."/>
            <person name="Giersch R.M."/>
            <person name="Beal B.F."/>
            <person name="Arriagada G."/>
            <person name="Davis B.W."/>
            <person name="Ostrander E.A."/>
            <person name="Goff S.P."/>
            <person name="Metzger M.J."/>
        </authorList>
    </citation>
    <scope>NUCLEOTIDE SEQUENCE</scope>
    <source>
        <strain evidence="2">MELC-2E11</strain>
        <tissue evidence="2">Siphon/mantle</tissue>
    </source>
</reference>
<feature type="domain" description="DAAF9 N-terminal" evidence="1">
    <location>
        <begin position="34"/>
        <end position="87"/>
    </location>
</feature>
<dbReference type="InterPro" id="IPR040342">
    <property type="entry name" value="DNAAF9"/>
</dbReference>
<dbReference type="PANTHER" id="PTHR33664">
    <property type="entry name" value="RCG26366"/>
    <property type="match status" value="1"/>
</dbReference>
<dbReference type="PANTHER" id="PTHR33664:SF1">
    <property type="entry name" value="DYNEIN AXONEMAL ASSEMBLY FACTOR 9"/>
    <property type="match status" value="1"/>
</dbReference>
<dbReference type="Pfam" id="PF23281">
    <property type="entry name" value="DAAF9_N"/>
    <property type="match status" value="1"/>
</dbReference>
<evidence type="ECO:0000259" key="1">
    <source>
        <dbReference type="Pfam" id="PF23281"/>
    </source>
</evidence>
<dbReference type="Proteomes" id="UP001164746">
    <property type="component" value="Chromosome 12"/>
</dbReference>
<evidence type="ECO:0000313" key="3">
    <source>
        <dbReference type="Proteomes" id="UP001164746"/>
    </source>
</evidence>